<feature type="transmembrane region" description="Helical" evidence="7">
    <location>
        <begin position="245"/>
        <end position="266"/>
    </location>
</feature>
<evidence type="ECO:0000256" key="7">
    <source>
        <dbReference type="SAM" id="Phobius"/>
    </source>
</evidence>
<keyword evidence="2" id="KW-0813">Transport</keyword>
<sequence length="280" mass="30596">MDPSPLIKLERQRSLYSGLFVLILLVLLASGYHTSDSLNSGGFVRGFPQFFDFPAQIVQKAIDKGAKEFFLLFLNFIPPLIETINIALFSTIIGTLGAVFLSLGSTRGLDVPDWLIPVFRRTMDVMRAFPELIIALFLIFLLGAGPVPAVIAVAFHTAGALGKFFSEVNENIDLKQVEGLKACGASWINRMLHGVLPQVMPNYTSYCLIRLEVNVRSSAILGFVGAGGIGSELSRSIGWGKGAEIAAIFLLLFLTIFIIDHLSQVLRRRMVVGSLKVVNP</sequence>
<evidence type="ECO:0000256" key="1">
    <source>
        <dbReference type="ARBA" id="ARBA00004651"/>
    </source>
</evidence>
<dbReference type="PROSITE" id="PS50928">
    <property type="entry name" value="ABC_TM1"/>
    <property type="match status" value="1"/>
</dbReference>
<name>A0A381TYN3_9ZZZZ</name>
<dbReference type="GO" id="GO:0015416">
    <property type="term" value="F:ABC-type phosphonate transporter activity"/>
    <property type="evidence" value="ECO:0007669"/>
    <property type="project" value="InterPro"/>
</dbReference>
<reference evidence="9" key="1">
    <citation type="submission" date="2018-05" db="EMBL/GenBank/DDBJ databases">
        <authorList>
            <person name="Lanie J.A."/>
            <person name="Ng W.-L."/>
            <person name="Kazmierczak K.M."/>
            <person name="Andrzejewski T.M."/>
            <person name="Davidsen T.M."/>
            <person name="Wayne K.J."/>
            <person name="Tettelin H."/>
            <person name="Glass J.I."/>
            <person name="Rusch D."/>
            <person name="Podicherti R."/>
            <person name="Tsui H.-C.T."/>
            <person name="Winkler M.E."/>
        </authorList>
    </citation>
    <scope>NUCLEOTIDE SEQUENCE</scope>
</reference>
<keyword evidence="5 7" id="KW-1133">Transmembrane helix</keyword>
<evidence type="ECO:0000256" key="4">
    <source>
        <dbReference type="ARBA" id="ARBA00022692"/>
    </source>
</evidence>
<dbReference type="Gene3D" id="1.10.3720.10">
    <property type="entry name" value="MetI-like"/>
    <property type="match status" value="1"/>
</dbReference>
<protein>
    <recommendedName>
        <fullName evidence="8">ABC transmembrane type-1 domain-containing protein</fullName>
    </recommendedName>
</protein>
<evidence type="ECO:0000256" key="5">
    <source>
        <dbReference type="ARBA" id="ARBA00022989"/>
    </source>
</evidence>
<evidence type="ECO:0000256" key="3">
    <source>
        <dbReference type="ARBA" id="ARBA00022475"/>
    </source>
</evidence>
<evidence type="ECO:0000256" key="6">
    <source>
        <dbReference type="ARBA" id="ARBA00023136"/>
    </source>
</evidence>
<comment type="subcellular location">
    <subcellularLocation>
        <location evidence="1">Cell membrane</location>
        <topology evidence="1">Multi-pass membrane protein</topology>
    </subcellularLocation>
</comment>
<gene>
    <name evidence="9" type="ORF">METZ01_LOCUS73964</name>
</gene>
<feature type="transmembrane region" description="Helical" evidence="7">
    <location>
        <begin position="84"/>
        <end position="103"/>
    </location>
</feature>
<keyword evidence="4 7" id="KW-0812">Transmembrane</keyword>
<evidence type="ECO:0000256" key="2">
    <source>
        <dbReference type="ARBA" id="ARBA00022448"/>
    </source>
</evidence>
<keyword evidence="3" id="KW-1003">Cell membrane</keyword>
<organism evidence="9">
    <name type="scientific">marine metagenome</name>
    <dbReference type="NCBI Taxonomy" id="408172"/>
    <lineage>
        <taxon>unclassified sequences</taxon>
        <taxon>metagenomes</taxon>
        <taxon>ecological metagenomes</taxon>
    </lineage>
</organism>
<dbReference type="PANTHER" id="PTHR30043:SF1">
    <property type="entry name" value="ABC TRANSPORT SYSTEM PERMEASE PROTEIN P69"/>
    <property type="match status" value="1"/>
</dbReference>
<dbReference type="EMBL" id="UINC01005404">
    <property type="protein sequence ID" value="SVA21110.1"/>
    <property type="molecule type" value="Genomic_DNA"/>
</dbReference>
<evidence type="ECO:0000259" key="8">
    <source>
        <dbReference type="PROSITE" id="PS50928"/>
    </source>
</evidence>
<proteinExistence type="predicted"/>
<dbReference type="PANTHER" id="PTHR30043">
    <property type="entry name" value="PHOSPHONATES TRANSPORT SYSTEM PERMEASE PROTEIN"/>
    <property type="match status" value="1"/>
</dbReference>
<dbReference type="Pfam" id="PF00528">
    <property type="entry name" value="BPD_transp_1"/>
    <property type="match status" value="1"/>
</dbReference>
<dbReference type="SUPFAM" id="SSF161098">
    <property type="entry name" value="MetI-like"/>
    <property type="match status" value="1"/>
</dbReference>
<feature type="transmembrane region" description="Helical" evidence="7">
    <location>
        <begin position="15"/>
        <end position="33"/>
    </location>
</feature>
<dbReference type="InterPro" id="IPR000515">
    <property type="entry name" value="MetI-like"/>
</dbReference>
<keyword evidence="6 7" id="KW-0472">Membrane</keyword>
<evidence type="ECO:0000313" key="9">
    <source>
        <dbReference type="EMBL" id="SVA21110.1"/>
    </source>
</evidence>
<feature type="transmembrane region" description="Helical" evidence="7">
    <location>
        <begin position="132"/>
        <end position="155"/>
    </location>
</feature>
<dbReference type="NCBIfam" id="TIGR01097">
    <property type="entry name" value="PhnE"/>
    <property type="match status" value="1"/>
</dbReference>
<dbReference type="InterPro" id="IPR005769">
    <property type="entry name" value="PhnE/PtxC"/>
</dbReference>
<dbReference type="GO" id="GO:0005886">
    <property type="term" value="C:plasma membrane"/>
    <property type="evidence" value="ECO:0007669"/>
    <property type="project" value="UniProtKB-SubCell"/>
</dbReference>
<accession>A0A381TYN3</accession>
<dbReference type="CDD" id="cd06261">
    <property type="entry name" value="TM_PBP2"/>
    <property type="match status" value="1"/>
</dbReference>
<dbReference type="InterPro" id="IPR035906">
    <property type="entry name" value="MetI-like_sf"/>
</dbReference>
<dbReference type="AlphaFoldDB" id="A0A381TYN3"/>
<feature type="domain" description="ABC transmembrane type-1" evidence="8">
    <location>
        <begin position="80"/>
        <end position="263"/>
    </location>
</feature>